<dbReference type="AlphaFoldDB" id="A0A0F8AFR9"/>
<keyword evidence="1" id="KW-0175">Coiled coil</keyword>
<evidence type="ECO:0000256" key="1">
    <source>
        <dbReference type="SAM" id="Coils"/>
    </source>
</evidence>
<dbReference type="Gene3D" id="3.30.250.20">
    <property type="entry name" value="L1 transposable element, C-terminal domain"/>
    <property type="match status" value="1"/>
</dbReference>
<dbReference type="InterPro" id="IPR042566">
    <property type="entry name" value="L1_C"/>
</dbReference>
<proteinExistence type="predicted"/>
<sequence length="312" mass="34446">MPPKSRNVNNLATTQTRPSPPATSPQTSGATTPPRSALAIAPSSEKPADFSSTATADFKAELLAALRTEMVGIFKTELEMAMTNNFSQIKSELQSVKSELNANIAAIRSEVDVLKMTVNDMESPLSSCTDDVDSLKSKVDKLSAQLVTLENKCEDLEARSRRNNIRIIGLSEEHGTVDAATVSILLKNARDLGKEPVVDRAHRSLQPKPKPGERPRPIIARLHYYADCVDILRRARAQRWIKVNDSSISIFPDLTARTAKARAAFNNIRRQLRDIPNIKFGLLYPARLRITRGNVTREFTSPDEAAAFVKTL</sequence>
<feature type="region of interest" description="Disordered" evidence="2">
    <location>
        <begin position="1"/>
        <end position="52"/>
    </location>
</feature>
<protein>
    <submittedName>
        <fullName evidence="3">LINE-1 type transposase domain-containing protein 1</fullName>
    </submittedName>
</protein>
<name>A0A0F8AFR9_LARCR</name>
<accession>A0A0F8AFR9</accession>
<evidence type="ECO:0000256" key="2">
    <source>
        <dbReference type="SAM" id="MobiDB-lite"/>
    </source>
</evidence>
<organism evidence="3">
    <name type="scientific">Larimichthys crocea</name>
    <name type="common">Large yellow croaker</name>
    <name type="synonym">Pseudosciaena crocea</name>
    <dbReference type="NCBI Taxonomy" id="215358"/>
    <lineage>
        <taxon>Eukaryota</taxon>
        <taxon>Metazoa</taxon>
        <taxon>Chordata</taxon>
        <taxon>Craniata</taxon>
        <taxon>Vertebrata</taxon>
        <taxon>Euteleostomi</taxon>
        <taxon>Actinopterygii</taxon>
        <taxon>Neopterygii</taxon>
        <taxon>Teleostei</taxon>
        <taxon>Neoteleostei</taxon>
        <taxon>Acanthomorphata</taxon>
        <taxon>Eupercaria</taxon>
        <taxon>Sciaenidae</taxon>
        <taxon>Larimichthys</taxon>
    </lineage>
</organism>
<feature type="coiled-coil region" evidence="1">
    <location>
        <begin position="90"/>
        <end position="166"/>
    </location>
</feature>
<dbReference type="PANTHER" id="PTHR11505">
    <property type="entry name" value="L1 TRANSPOSABLE ELEMENT-RELATED"/>
    <property type="match status" value="1"/>
</dbReference>
<feature type="compositionally biased region" description="Polar residues" evidence="2">
    <location>
        <begin position="24"/>
        <end position="34"/>
    </location>
</feature>
<dbReference type="Gene3D" id="1.20.5.1700">
    <property type="match status" value="1"/>
</dbReference>
<feature type="compositionally biased region" description="Polar residues" evidence="2">
    <location>
        <begin position="1"/>
        <end position="17"/>
    </location>
</feature>
<reference evidence="3" key="1">
    <citation type="journal article" date="2015" name="PLoS Genet.">
        <title>Genome Sequencing of the Perciform Fish Larimichthys crocea Provides Insights into Molecular and Genetic Mechanisms of Stress Adaptation.</title>
        <authorList>
            <person name="Ao J."/>
            <person name="Mu Y."/>
            <person name="Xiang L.X."/>
            <person name="Fan D."/>
            <person name="Feng M."/>
            <person name="Zhang S."/>
            <person name="Shi Q."/>
            <person name="Zhu L.Y."/>
            <person name="Li T."/>
            <person name="Ding Y."/>
            <person name="Nie L."/>
            <person name="Li Q."/>
            <person name="Dong W.R."/>
            <person name="Jiang L."/>
            <person name="Sun B."/>
            <person name="Zhang X."/>
            <person name="Li M."/>
            <person name="Zhang H.Q."/>
            <person name="Xie S."/>
            <person name="Zhu Y."/>
            <person name="Jiang X."/>
            <person name="Wang X."/>
            <person name="Mu P."/>
            <person name="Chen W."/>
            <person name="Yue Z."/>
            <person name="Wang Z."/>
            <person name="Wang J."/>
            <person name="Shao J.Z."/>
            <person name="Chen X."/>
        </authorList>
    </citation>
    <scope>NUCLEOTIDE SEQUENCE [LARGE SCALE GENOMIC DNA]</scope>
    <source>
        <strain evidence="3">SSNF</strain>
        <tissue evidence="3">Blood</tissue>
    </source>
</reference>
<dbReference type="EMBL" id="KQ042488">
    <property type="protein sequence ID" value="KKF14108.1"/>
    <property type="molecule type" value="Genomic_DNA"/>
</dbReference>
<evidence type="ECO:0000313" key="3">
    <source>
        <dbReference type="EMBL" id="KKF14108.1"/>
    </source>
</evidence>
<gene>
    <name evidence="3" type="ORF">EH28_00234</name>
</gene>
<dbReference type="InterPro" id="IPR004244">
    <property type="entry name" value="Transposase_22"/>
</dbReference>